<comment type="caution">
    <text evidence="2">The sequence shown here is derived from an EMBL/GenBank/DDBJ whole genome shotgun (WGS) entry which is preliminary data.</text>
</comment>
<reference evidence="2 3" key="1">
    <citation type="submission" date="2019-06" db="EMBL/GenBank/DDBJ databases">
        <title>Sequencing the genomes of 1000 actinobacteria strains.</title>
        <authorList>
            <person name="Klenk H.-P."/>
        </authorList>
    </citation>
    <scope>NUCLEOTIDE SEQUENCE [LARGE SCALE GENOMIC DNA]</scope>
    <source>
        <strain evidence="2 3">DSM 43866</strain>
    </source>
</reference>
<protein>
    <submittedName>
        <fullName evidence="2">Uncharacterized protein</fullName>
    </submittedName>
</protein>
<dbReference type="RefSeq" id="WP_145831041.1">
    <property type="nucleotide sequence ID" value="NZ_BOMX01000088.1"/>
</dbReference>
<keyword evidence="1" id="KW-0732">Signal</keyword>
<dbReference type="PROSITE" id="PS51318">
    <property type="entry name" value="TAT"/>
    <property type="match status" value="1"/>
</dbReference>
<organism evidence="2 3">
    <name type="scientific">Actinoplanes teichomyceticus</name>
    <dbReference type="NCBI Taxonomy" id="1867"/>
    <lineage>
        <taxon>Bacteria</taxon>
        <taxon>Bacillati</taxon>
        <taxon>Actinomycetota</taxon>
        <taxon>Actinomycetes</taxon>
        <taxon>Micromonosporales</taxon>
        <taxon>Micromonosporaceae</taxon>
        <taxon>Actinoplanes</taxon>
    </lineage>
</organism>
<evidence type="ECO:0000256" key="1">
    <source>
        <dbReference type="SAM" id="SignalP"/>
    </source>
</evidence>
<proteinExistence type="predicted"/>
<sequence length="133" mass="14395">MLGRRAMTTRLAAVGAAVAVATMSGAAPALAASDNYILNAPQYTNTYVKIGVIHEWEADQGLYDGLLPPGRTTEDMWHWDHGTGVWIGDGYCAQVRIRGTRSAPWERAGPDVVGPRQFAVGIGSYWAISPYRC</sequence>
<evidence type="ECO:0000313" key="2">
    <source>
        <dbReference type="EMBL" id="TWG12761.1"/>
    </source>
</evidence>
<name>A0A561VMA7_ACTTI</name>
<feature type="signal peptide" evidence="1">
    <location>
        <begin position="1"/>
        <end position="31"/>
    </location>
</feature>
<keyword evidence="3" id="KW-1185">Reference proteome</keyword>
<dbReference type="EMBL" id="VIWY01000005">
    <property type="protein sequence ID" value="TWG12761.1"/>
    <property type="molecule type" value="Genomic_DNA"/>
</dbReference>
<feature type="chain" id="PRO_5022229962" evidence="1">
    <location>
        <begin position="32"/>
        <end position="133"/>
    </location>
</feature>
<gene>
    <name evidence="2" type="ORF">FHX34_105629</name>
</gene>
<dbReference type="Proteomes" id="UP000320239">
    <property type="component" value="Unassembled WGS sequence"/>
</dbReference>
<dbReference type="AlphaFoldDB" id="A0A561VMA7"/>
<dbReference type="InterPro" id="IPR006311">
    <property type="entry name" value="TAT_signal"/>
</dbReference>
<accession>A0A561VMA7</accession>
<evidence type="ECO:0000313" key="3">
    <source>
        <dbReference type="Proteomes" id="UP000320239"/>
    </source>
</evidence>